<feature type="transmembrane region" description="Helical" evidence="2">
    <location>
        <begin position="157"/>
        <end position="175"/>
    </location>
</feature>
<evidence type="ECO:0000313" key="3">
    <source>
        <dbReference type="Ensembl" id="ENSSSCP00040044507.1"/>
    </source>
</evidence>
<accession>A0A8D0IPW1</accession>
<dbReference type="Ensembl" id="ENSSSCT00040099390.1">
    <property type="protein sequence ID" value="ENSSSCP00040044507.1"/>
    <property type="gene ID" value="ENSSSCG00040072233.1"/>
</dbReference>
<evidence type="ECO:0000256" key="2">
    <source>
        <dbReference type="SAM" id="Phobius"/>
    </source>
</evidence>
<keyword evidence="2" id="KW-1133">Transmembrane helix</keyword>
<dbReference type="PANTHER" id="PTHR31020">
    <property type="entry name" value="TRANSMEMBRANE PROTEIN 174"/>
    <property type="match status" value="1"/>
</dbReference>
<dbReference type="Pfam" id="PF15029">
    <property type="entry name" value="TMEM174"/>
    <property type="match status" value="1"/>
</dbReference>
<reference evidence="3" key="1">
    <citation type="submission" date="2025-08" db="UniProtKB">
        <authorList>
            <consortium name="Ensembl"/>
        </authorList>
    </citation>
    <scope>IDENTIFICATION</scope>
</reference>
<feature type="transmembrane region" description="Helical" evidence="2">
    <location>
        <begin position="123"/>
        <end position="145"/>
    </location>
</feature>
<keyword evidence="2" id="KW-0472">Membrane</keyword>
<organism evidence="3 4">
    <name type="scientific">Sus scrofa</name>
    <name type="common">Pig</name>
    <dbReference type="NCBI Taxonomy" id="9823"/>
    <lineage>
        <taxon>Eukaryota</taxon>
        <taxon>Metazoa</taxon>
        <taxon>Chordata</taxon>
        <taxon>Craniata</taxon>
        <taxon>Vertebrata</taxon>
        <taxon>Euteleostomi</taxon>
        <taxon>Mammalia</taxon>
        <taxon>Eutheria</taxon>
        <taxon>Laurasiatheria</taxon>
        <taxon>Artiodactyla</taxon>
        <taxon>Suina</taxon>
        <taxon>Suidae</taxon>
        <taxon>Sus</taxon>
    </lineage>
</organism>
<name>A0A8D0IPW1_PIG</name>
<dbReference type="AlphaFoldDB" id="A0A8D0IPW1"/>
<sequence>MNVEERVMVTELQIRRRQLLTLYENTSGFTSQTFILLNKVQASACSTLLTTKAQSSSITNLDLGSLCSALRSSHNPFSPGRRMRTMEQGHNRVEDFPLNVFSVTPYTPSTADIQVSDDDKAGATLLFSGIFLGLVGITFTIMGWIKYQGVSHFEWTQLLGPILLSVGVTFILIAVCKFKMLSCQLCKESEERVPDLEQTAGGQSFVFTGINQPITFHGATVVQYIPPPYGSQEPLGMTTTYLQPVVSPCGLVPPGGLAAAMPSPPQYYTIYPPENAAFVHDQDYPSFVDAGDDRSSPDAEQLEETQLGDEDSTCFSPPPYEEICSLPR</sequence>
<evidence type="ECO:0000256" key="1">
    <source>
        <dbReference type="SAM" id="MobiDB-lite"/>
    </source>
</evidence>
<keyword evidence="2" id="KW-0812">Transmembrane</keyword>
<evidence type="ECO:0000313" key="4">
    <source>
        <dbReference type="Proteomes" id="UP000694722"/>
    </source>
</evidence>
<proteinExistence type="predicted"/>
<protein>
    <recommendedName>
        <fullName evidence="5">Transmembrane protein 174</fullName>
    </recommendedName>
</protein>
<dbReference type="Proteomes" id="UP000694722">
    <property type="component" value="Unplaced"/>
</dbReference>
<feature type="region of interest" description="Disordered" evidence="1">
    <location>
        <begin position="284"/>
        <end position="328"/>
    </location>
</feature>
<dbReference type="PANTHER" id="PTHR31020:SF1">
    <property type="entry name" value="TRANSMEMBRANE PROTEIN 174"/>
    <property type="match status" value="1"/>
</dbReference>
<feature type="compositionally biased region" description="Acidic residues" evidence="1">
    <location>
        <begin position="300"/>
        <end position="312"/>
    </location>
</feature>
<dbReference type="InterPro" id="IPR027835">
    <property type="entry name" value="TMEM174"/>
</dbReference>
<evidence type="ECO:0008006" key="5">
    <source>
        <dbReference type="Google" id="ProtNLM"/>
    </source>
</evidence>